<gene>
    <name evidence="2" type="ORF">ACFSR2_16520</name>
</gene>
<keyword evidence="1" id="KW-0812">Transmembrane</keyword>
<dbReference type="RefSeq" id="WP_340237429.1">
    <property type="nucleotide sequence ID" value="NZ_JBBEWC010000008.1"/>
</dbReference>
<feature type="transmembrane region" description="Helical" evidence="1">
    <location>
        <begin position="70"/>
        <end position="89"/>
    </location>
</feature>
<evidence type="ECO:0000256" key="1">
    <source>
        <dbReference type="SAM" id="Phobius"/>
    </source>
</evidence>
<keyword evidence="1" id="KW-0472">Membrane</keyword>
<dbReference type="Proteomes" id="UP001597510">
    <property type="component" value="Unassembled WGS sequence"/>
</dbReference>
<accession>A0ABW5JAC0</accession>
<evidence type="ECO:0000313" key="3">
    <source>
        <dbReference type="Proteomes" id="UP001597510"/>
    </source>
</evidence>
<organism evidence="2 3">
    <name type="scientific">Emticicia soli</name>
    <dbReference type="NCBI Taxonomy" id="2027878"/>
    <lineage>
        <taxon>Bacteria</taxon>
        <taxon>Pseudomonadati</taxon>
        <taxon>Bacteroidota</taxon>
        <taxon>Cytophagia</taxon>
        <taxon>Cytophagales</taxon>
        <taxon>Leadbetterellaceae</taxon>
        <taxon>Emticicia</taxon>
    </lineage>
</organism>
<proteinExistence type="predicted"/>
<evidence type="ECO:0000313" key="2">
    <source>
        <dbReference type="EMBL" id="MFD2522504.1"/>
    </source>
</evidence>
<keyword evidence="3" id="KW-1185">Reference proteome</keyword>
<feature type="transmembrane region" description="Helical" evidence="1">
    <location>
        <begin position="6"/>
        <end position="25"/>
    </location>
</feature>
<name>A0ABW5JAC0_9BACT</name>
<comment type="caution">
    <text evidence="2">The sequence shown here is derived from an EMBL/GenBank/DDBJ whole genome shotgun (WGS) entry which is preliminary data.</text>
</comment>
<dbReference type="EMBL" id="JBHULC010000021">
    <property type="protein sequence ID" value="MFD2522504.1"/>
    <property type="molecule type" value="Genomic_DNA"/>
</dbReference>
<evidence type="ECO:0008006" key="4">
    <source>
        <dbReference type="Google" id="ProtNLM"/>
    </source>
</evidence>
<protein>
    <recommendedName>
        <fullName evidence="4">DUF3899 domain-containing protein</fullName>
    </recommendedName>
</protein>
<reference evidence="3" key="1">
    <citation type="journal article" date="2019" name="Int. J. Syst. Evol. Microbiol.">
        <title>The Global Catalogue of Microorganisms (GCM) 10K type strain sequencing project: providing services to taxonomists for standard genome sequencing and annotation.</title>
        <authorList>
            <consortium name="The Broad Institute Genomics Platform"/>
            <consortium name="The Broad Institute Genome Sequencing Center for Infectious Disease"/>
            <person name="Wu L."/>
            <person name="Ma J."/>
        </authorList>
    </citation>
    <scope>NUCLEOTIDE SEQUENCE [LARGE SCALE GENOMIC DNA]</scope>
    <source>
        <strain evidence="3">KCTC 52344</strain>
    </source>
</reference>
<sequence length="91" mass="10598">MSPLLTFLTVVFLGLPVVFLSLKYFKLRYNYFKLKYKNDFDLLKKVFNPVSLNKDIDNEAVKQINKLTPILWLAFLGYGLTMVILGSYVKL</sequence>
<keyword evidence="1" id="KW-1133">Transmembrane helix</keyword>